<feature type="domain" description="Zn(2)-C6 fungal-type" evidence="3">
    <location>
        <begin position="14"/>
        <end position="44"/>
    </location>
</feature>
<dbReference type="Proteomes" id="UP000689129">
    <property type="component" value="Unassembled WGS sequence"/>
</dbReference>
<dbReference type="PROSITE" id="PS00463">
    <property type="entry name" value="ZN2_CY6_FUNGAL_1"/>
    <property type="match status" value="1"/>
</dbReference>
<proteinExistence type="predicted"/>
<feature type="compositionally biased region" description="Polar residues" evidence="2">
    <location>
        <begin position="525"/>
        <end position="534"/>
    </location>
</feature>
<evidence type="ECO:0000313" key="5">
    <source>
        <dbReference type="Proteomes" id="UP000689129"/>
    </source>
</evidence>
<gene>
    <name evidence="4" type="ORF">HYQ45_016723</name>
</gene>
<evidence type="ECO:0000259" key="3">
    <source>
        <dbReference type="PROSITE" id="PS50048"/>
    </source>
</evidence>
<feature type="region of interest" description="Disordered" evidence="2">
    <location>
        <begin position="51"/>
        <end position="72"/>
    </location>
</feature>
<dbReference type="InterPro" id="IPR021858">
    <property type="entry name" value="Fun_TF"/>
</dbReference>
<dbReference type="Pfam" id="PF11951">
    <property type="entry name" value="Fungal_trans_2"/>
    <property type="match status" value="1"/>
</dbReference>
<dbReference type="SMART" id="SM00066">
    <property type="entry name" value="GAL4"/>
    <property type="match status" value="1"/>
</dbReference>
<evidence type="ECO:0000313" key="4">
    <source>
        <dbReference type="EMBL" id="KAG7113567.1"/>
    </source>
</evidence>
<dbReference type="GO" id="GO:0008270">
    <property type="term" value="F:zinc ion binding"/>
    <property type="evidence" value="ECO:0007669"/>
    <property type="project" value="InterPro"/>
</dbReference>
<dbReference type="InterPro" id="IPR001138">
    <property type="entry name" value="Zn2Cys6_DnaBD"/>
</dbReference>
<accession>A0A8I2Z6A7</accession>
<evidence type="ECO:0000256" key="2">
    <source>
        <dbReference type="SAM" id="MobiDB-lite"/>
    </source>
</evidence>
<evidence type="ECO:0000256" key="1">
    <source>
        <dbReference type="ARBA" id="ARBA00023242"/>
    </source>
</evidence>
<dbReference type="AlphaFoldDB" id="A0A8I2Z6A7"/>
<keyword evidence="1" id="KW-0539">Nucleus</keyword>
<reference evidence="4" key="1">
    <citation type="journal article" date="2021" name="Mol. Plant Pathol.">
        <title>A 20-kb lineage-specific genomic region tames virulence in pathogenic amphidiploid Verticillium longisporum.</title>
        <authorList>
            <person name="Harting R."/>
            <person name="Starke J."/>
            <person name="Kusch H."/>
            <person name="Poggeler S."/>
            <person name="Maurus I."/>
            <person name="Schluter R."/>
            <person name="Landesfeind M."/>
            <person name="Bulla I."/>
            <person name="Nowrousian M."/>
            <person name="de Jonge R."/>
            <person name="Stahlhut G."/>
            <person name="Hoff K.J."/>
            <person name="Asshauer K.P."/>
            <person name="Thurmer A."/>
            <person name="Stanke M."/>
            <person name="Daniel R."/>
            <person name="Morgenstern B."/>
            <person name="Thomma B.P.H.J."/>
            <person name="Kronstad J.W."/>
            <person name="Braus-Stromeyer S.A."/>
            <person name="Braus G.H."/>
        </authorList>
    </citation>
    <scope>NUCLEOTIDE SEQUENCE</scope>
    <source>
        <strain evidence="4">Vl32</strain>
    </source>
</reference>
<name>A0A8I2Z6A7_VERLO</name>
<dbReference type="PANTHER" id="PTHR47784:SF5">
    <property type="entry name" value="STEROL UPTAKE CONTROL PROTEIN 2"/>
    <property type="match status" value="1"/>
</dbReference>
<sequence length="736" mass="82373">MLTSRRSHTKSRKGCKDCKRRKVKCDETYPSCFHCTRQGIPCSLAGGNALTDVSSDTRTPKEPPSVVGSPASVTATSTTDFIHLDIALDPRLTGPVAAPSPPPGWNSRDLELMHHFTISTCDTLTSREDMRHVWRVTVPQEGYKHSYVMHGMLAVAAVHKAQLVPSERQTYITLAAYHQSLGLEGFTPLMFDVNRDNWKPIFSFASIVVLYVYLLPARSENQRLLTPFPSILELFSFVRGIQSIMQKFVNYIPRTSFAPIIWSVWITDVDDPMNPHPPLENSCLPRDVYQALKRLESAFDGGMRADFRDDYLKAIKELMKVTRLLAHAGVSVESGMVMFWPYVIPERIMLDIEALNPHALLLLSYYCVFLNILEGRYWYSRGWAKPLMAEIDLQLSHHRELAELLKWPKEQIMVDRAPMTRWACFPHNWTFVRRGYYFDPASSKPTIQTRTRSIPSLQVQTPRGNYRLLQLARKKEKHISTEGAHRPLSGMARTQGLSKELPHSSKRKAAQPAQPPKPAKKPKTSSDATLPASKSSEKPDSRHRTAAGSAPAPVPLSAAHVSVLADLKTKYDILPALVLSSSKIQKRVAHLLRHLRKDDGDPRPPVALLHARPHEVCKMLTIAECLKRNLAAEAGAETGAGGQWFQYNMLYAVPLRGRKAEEVVDETVFPSRGAADAASEGSDDDDDDFEVMESRFERAVVPPPSARVAMSLSIFLSAVPVPELKAREGVSVQLPE</sequence>
<dbReference type="InterPro" id="IPR053157">
    <property type="entry name" value="Sterol_Uptake_Regulator"/>
</dbReference>
<dbReference type="Pfam" id="PF00172">
    <property type="entry name" value="Zn_clus"/>
    <property type="match status" value="1"/>
</dbReference>
<dbReference type="GO" id="GO:0001228">
    <property type="term" value="F:DNA-binding transcription activator activity, RNA polymerase II-specific"/>
    <property type="evidence" value="ECO:0007669"/>
    <property type="project" value="TreeGrafter"/>
</dbReference>
<dbReference type="OrthoDB" id="5295362at2759"/>
<feature type="region of interest" description="Disordered" evidence="2">
    <location>
        <begin position="474"/>
        <end position="553"/>
    </location>
</feature>
<dbReference type="CDD" id="cd00067">
    <property type="entry name" value="GAL4"/>
    <property type="match status" value="1"/>
</dbReference>
<dbReference type="PANTHER" id="PTHR47784">
    <property type="entry name" value="STEROL UPTAKE CONTROL PROTEIN 2"/>
    <property type="match status" value="1"/>
</dbReference>
<dbReference type="EMBL" id="JAEMWZ010000512">
    <property type="protein sequence ID" value="KAG7113567.1"/>
    <property type="molecule type" value="Genomic_DNA"/>
</dbReference>
<comment type="caution">
    <text evidence="4">The sequence shown here is derived from an EMBL/GenBank/DDBJ whole genome shotgun (WGS) entry which is preliminary data.</text>
</comment>
<protein>
    <recommendedName>
        <fullName evidence="3">Zn(2)-C6 fungal-type domain-containing protein</fullName>
    </recommendedName>
</protein>
<dbReference type="PROSITE" id="PS50048">
    <property type="entry name" value="ZN2_CY6_FUNGAL_2"/>
    <property type="match status" value="1"/>
</dbReference>
<organism evidence="4 5">
    <name type="scientific">Verticillium longisporum</name>
    <name type="common">Verticillium dahliae var. longisporum</name>
    <dbReference type="NCBI Taxonomy" id="100787"/>
    <lineage>
        <taxon>Eukaryota</taxon>
        <taxon>Fungi</taxon>
        <taxon>Dikarya</taxon>
        <taxon>Ascomycota</taxon>
        <taxon>Pezizomycotina</taxon>
        <taxon>Sordariomycetes</taxon>
        <taxon>Hypocreomycetidae</taxon>
        <taxon>Glomerellales</taxon>
        <taxon>Plectosphaerellaceae</taxon>
        <taxon>Verticillium</taxon>
    </lineage>
</organism>